<dbReference type="PROSITE" id="PS50902">
    <property type="entry name" value="FLAVODOXIN_LIKE"/>
    <property type="match status" value="1"/>
</dbReference>
<dbReference type="PROSITE" id="PS00201">
    <property type="entry name" value="FLAVODOXIN"/>
    <property type="match status" value="1"/>
</dbReference>
<sequence length="147" mass="16124">MIQKMKKAIVIYETTYGYTETMAKAIVAGLKEAGVDVELKRALSAKADDLKDVDAVALGCPTYHHDMITTVKTFLFEMKKADLKGKVGAAFGSYGWSGESIEMISDTMKHIFGMEMIEPGLKMKGTEVLTGEKECKEFGKKIAAKIT</sequence>
<evidence type="ECO:0000313" key="2">
    <source>
        <dbReference type="EMBL" id="QNO58163.1"/>
    </source>
</evidence>
<dbReference type="Pfam" id="PF00258">
    <property type="entry name" value="Flavodoxin_1"/>
    <property type="match status" value="1"/>
</dbReference>
<evidence type="ECO:0000259" key="1">
    <source>
        <dbReference type="PROSITE" id="PS50902"/>
    </source>
</evidence>
<dbReference type="SUPFAM" id="SSF52218">
    <property type="entry name" value="Flavoproteins"/>
    <property type="match status" value="1"/>
</dbReference>
<dbReference type="InterPro" id="IPR029039">
    <property type="entry name" value="Flavoprotein-like_sf"/>
</dbReference>
<gene>
    <name evidence="2" type="primary">fprA_1</name>
    <name evidence="2" type="ORF">ACBHHCEK_00031</name>
</gene>
<dbReference type="GO" id="GO:0010181">
    <property type="term" value="F:FMN binding"/>
    <property type="evidence" value="ECO:0007669"/>
    <property type="project" value="InterPro"/>
</dbReference>
<dbReference type="GO" id="GO:0009055">
    <property type="term" value="F:electron transfer activity"/>
    <property type="evidence" value="ECO:0007669"/>
    <property type="project" value="InterPro"/>
</dbReference>
<accession>A0A7G9ZD29</accession>
<name>A0A7G9ZD29_9EURY</name>
<dbReference type="Gene3D" id="3.40.50.360">
    <property type="match status" value="1"/>
</dbReference>
<dbReference type="PANTHER" id="PTHR43717:SF1">
    <property type="entry name" value="ANAEROBIC NITRIC OXIDE REDUCTASE FLAVORUBREDOXIN"/>
    <property type="match status" value="1"/>
</dbReference>
<feature type="domain" description="Flavodoxin-like" evidence="1">
    <location>
        <begin position="8"/>
        <end position="143"/>
    </location>
</feature>
<dbReference type="PANTHER" id="PTHR43717">
    <property type="entry name" value="ANAEROBIC NITRIC OXIDE REDUCTASE FLAVORUBREDOXIN"/>
    <property type="match status" value="1"/>
</dbReference>
<dbReference type="EMBL" id="MT631715">
    <property type="protein sequence ID" value="QNO58163.1"/>
    <property type="molecule type" value="Genomic_DNA"/>
</dbReference>
<dbReference type="InterPro" id="IPR001226">
    <property type="entry name" value="Flavodoxin_CS"/>
</dbReference>
<keyword evidence="2" id="KW-0560">Oxidoreductase</keyword>
<dbReference type="InterPro" id="IPR008254">
    <property type="entry name" value="Flavodoxin/NO_synth"/>
</dbReference>
<dbReference type="EC" id="1.-.-.-" evidence="2"/>
<reference evidence="2" key="1">
    <citation type="submission" date="2020-06" db="EMBL/GenBank/DDBJ databases">
        <title>Unique genomic features of the anaerobic methanotrophic archaea.</title>
        <authorList>
            <person name="Chadwick G.L."/>
            <person name="Skennerton C.T."/>
            <person name="Laso-Perez R."/>
            <person name="Leu A.O."/>
            <person name="Speth D.R."/>
            <person name="Yu H."/>
            <person name="Morgan-Lang C."/>
            <person name="Hatzenpichler R."/>
            <person name="Goudeau D."/>
            <person name="Malmstrom R."/>
            <person name="Brazelton W.J."/>
            <person name="Woyke T."/>
            <person name="Hallam S.J."/>
            <person name="Tyson G.W."/>
            <person name="Wegener G."/>
            <person name="Boetius A."/>
            <person name="Orphan V."/>
        </authorList>
    </citation>
    <scope>NUCLEOTIDE SEQUENCE</scope>
</reference>
<dbReference type="AlphaFoldDB" id="A0A7G9ZD29"/>
<protein>
    <submittedName>
        <fullName evidence="2">Type A flavoprotein FprA</fullName>
        <ecNumber evidence="2">1.-.-.-</ecNumber>
    </submittedName>
</protein>
<organism evidence="2">
    <name type="scientific">Candidatus Methanophaga sp. ANME-1 ERB7</name>
    <dbReference type="NCBI Taxonomy" id="2759913"/>
    <lineage>
        <taxon>Archaea</taxon>
        <taxon>Methanobacteriati</taxon>
        <taxon>Methanobacteriota</taxon>
        <taxon>Stenosarchaea group</taxon>
        <taxon>Methanomicrobia</taxon>
        <taxon>Candidatus Methanophagales</taxon>
        <taxon>Candidatus Methanophagaceae</taxon>
        <taxon>Candidatus Methanophaga</taxon>
    </lineage>
</organism>
<dbReference type="GO" id="GO:0016491">
    <property type="term" value="F:oxidoreductase activity"/>
    <property type="evidence" value="ECO:0007669"/>
    <property type="project" value="UniProtKB-KW"/>
</dbReference>
<proteinExistence type="predicted"/>